<dbReference type="InterPro" id="IPR050712">
    <property type="entry name" value="NAD(P)H-dep_reductase"/>
</dbReference>
<dbReference type="GO" id="GO:0005829">
    <property type="term" value="C:cytosol"/>
    <property type="evidence" value="ECO:0007669"/>
    <property type="project" value="TreeGrafter"/>
</dbReference>
<dbReference type="AlphaFoldDB" id="A0A937EIE6"/>
<dbReference type="Proteomes" id="UP000661858">
    <property type="component" value="Unassembled WGS sequence"/>
</dbReference>
<reference evidence="2" key="1">
    <citation type="submission" date="2021-01" db="EMBL/GenBank/DDBJ databases">
        <title>WGS of actinomycetes isolated from Thailand.</title>
        <authorList>
            <person name="Thawai C."/>
        </authorList>
    </citation>
    <scope>NUCLEOTIDE SEQUENCE</scope>
    <source>
        <strain evidence="2">RCU-197</strain>
    </source>
</reference>
<dbReference type="InterPro" id="IPR029039">
    <property type="entry name" value="Flavoprotein-like_sf"/>
</dbReference>
<dbReference type="GO" id="GO:0016491">
    <property type="term" value="F:oxidoreductase activity"/>
    <property type="evidence" value="ECO:0007669"/>
    <property type="project" value="InterPro"/>
</dbReference>
<evidence type="ECO:0000313" key="3">
    <source>
        <dbReference type="Proteomes" id="UP000661858"/>
    </source>
</evidence>
<evidence type="ECO:0000259" key="1">
    <source>
        <dbReference type="Pfam" id="PF03358"/>
    </source>
</evidence>
<dbReference type="Pfam" id="PF03358">
    <property type="entry name" value="FMN_red"/>
    <property type="match status" value="1"/>
</dbReference>
<dbReference type="Gene3D" id="3.40.50.360">
    <property type="match status" value="1"/>
</dbReference>
<keyword evidence="3" id="KW-1185">Reference proteome</keyword>
<dbReference type="InterPro" id="IPR005025">
    <property type="entry name" value="FMN_Rdtase-like_dom"/>
</dbReference>
<gene>
    <name evidence="2" type="ORF">JK359_11950</name>
</gene>
<dbReference type="GO" id="GO:0010181">
    <property type="term" value="F:FMN binding"/>
    <property type="evidence" value="ECO:0007669"/>
    <property type="project" value="TreeGrafter"/>
</dbReference>
<dbReference type="SUPFAM" id="SSF52218">
    <property type="entry name" value="Flavoproteins"/>
    <property type="match status" value="1"/>
</dbReference>
<evidence type="ECO:0000313" key="2">
    <source>
        <dbReference type="EMBL" id="MBL1082684.1"/>
    </source>
</evidence>
<dbReference type="RefSeq" id="WP_201834830.1">
    <property type="nucleotide sequence ID" value="NZ_JAERRK010000005.1"/>
</dbReference>
<accession>A0A937EIE6</accession>
<dbReference type="PANTHER" id="PTHR30543:SF21">
    <property type="entry name" value="NAD(P)H-DEPENDENT FMN REDUCTASE LOT6"/>
    <property type="match status" value="1"/>
</dbReference>
<dbReference type="PANTHER" id="PTHR30543">
    <property type="entry name" value="CHROMATE REDUCTASE"/>
    <property type="match status" value="1"/>
</dbReference>
<dbReference type="EMBL" id="JAERRK010000005">
    <property type="protein sequence ID" value="MBL1082684.1"/>
    <property type="molecule type" value="Genomic_DNA"/>
</dbReference>
<sequence>MNGIGTTTGGDGPLVVGVGGTGRADSTTDWALSLALRGAEESGARTVKFDGAFLGTLPLFLPHHRERGPAVRHMLTLLARADGVVLATPSYHGGVAALLKNALDFLEDLRDDHRPYLHGRAVGCVVSCDGSQSGGTTMAALRSIVHALRAWPVPLGVALTAENGRGARAREQLSTVGRMTTEFAHAFGAHHGAAAQGVR</sequence>
<feature type="domain" description="NADPH-dependent FMN reductase-like" evidence="1">
    <location>
        <begin position="15"/>
        <end position="158"/>
    </location>
</feature>
<comment type="caution">
    <text evidence="2">The sequence shown here is derived from an EMBL/GenBank/DDBJ whole genome shotgun (WGS) entry which is preliminary data.</text>
</comment>
<organism evidence="2 3">
    <name type="scientific">Streptomyces actinomycinicus</name>
    <dbReference type="NCBI Taxonomy" id="1695166"/>
    <lineage>
        <taxon>Bacteria</taxon>
        <taxon>Bacillati</taxon>
        <taxon>Actinomycetota</taxon>
        <taxon>Actinomycetes</taxon>
        <taxon>Kitasatosporales</taxon>
        <taxon>Streptomycetaceae</taxon>
        <taxon>Streptomyces</taxon>
    </lineage>
</organism>
<proteinExistence type="predicted"/>
<protein>
    <submittedName>
        <fullName evidence="2">NAD(P)H-dependent oxidoreductase</fullName>
    </submittedName>
</protein>
<name>A0A937EIE6_9ACTN</name>